<dbReference type="PANTHER" id="PTHR30055:SF234">
    <property type="entry name" value="HTH-TYPE TRANSCRIPTIONAL REGULATOR BETI"/>
    <property type="match status" value="1"/>
</dbReference>
<reference evidence="7" key="1">
    <citation type="journal article" date="2019" name="Int. J. Syst. Evol. Microbiol.">
        <title>The Global Catalogue of Microorganisms (GCM) 10K type strain sequencing project: providing services to taxonomists for standard genome sequencing and annotation.</title>
        <authorList>
            <consortium name="The Broad Institute Genomics Platform"/>
            <consortium name="The Broad Institute Genome Sequencing Center for Infectious Disease"/>
            <person name="Wu L."/>
            <person name="Ma J."/>
        </authorList>
    </citation>
    <scope>NUCLEOTIDE SEQUENCE [LARGE SCALE GENOMIC DNA]</scope>
    <source>
        <strain evidence="7">NBRC 108725</strain>
    </source>
</reference>
<feature type="DNA-binding region" description="H-T-H motif" evidence="4">
    <location>
        <begin position="31"/>
        <end position="50"/>
    </location>
</feature>
<dbReference type="Pfam" id="PF00440">
    <property type="entry name" value="TetR_N"/>
    <property type="match status" value="1"/>
</dbReference>
<dbReference type="Gene3D" id="1.10.357.10">
    <property type="entry name" value="Tetracycline Repressor, domain 2"/>
    <property type="match status" value="1"/>
</dbReference>
<protein>
    <submittedName>
        <fullName evidence="6">Transcriptional regulator, TetR family protein</fullName>
    </submittedName>
</protein>
<dbReference type="InterPro" id="IPR050109">
    <property type="entry name" value="HTH-type_TetR-like_transc_reg"/>
</dbReference>
<dbReference type="RefSeq" id="WP_286278187.1">
    <property type="nucleotide sequence ID" value="NZ_AP027731.1"/>
</dbReference>
<evidence type="ECO:0000256" key="4">
    <source>
        <dbReference type="PROSITE-ProRule" id="PRU00335"/>
    </source>
</evidence>
<evidence type="ECO:0000256" key="1">
    <source>
        <dbReference type="ARBA" id="ARBA00023015"/>
    </source>
</evidence>
<keyword evidence="2 4" id="KW-0238">DNA-binding</keyword>
<evidence type="ECO:0000259" key="5">
    <source>
        <dbReference type="PROSITE" id="PS50977"/>
    </source>
</evidence>
<evidence type="ECO:0000256" key="2">
    <source>
        <dbReference type="ARBA" id="ARBA00023125"/>
    </source>
</evidence>
<dbReference type="InterPro" id="IPR009057">
    <property type="entry name" value="Homeodomain-like_sf"/>
</dbReference>
<accession>A0ABM8G9A8</accession>
<keyword evidence="3" id="KW-0804">Transcription</keyword>
<dbReference type="SUPFAM" id="SSF46689">
    <property type="entry name" value="Homeodomain-like"/>
    <property type="match status" value="1"/>
</dbReference>
<proteinExistence type="predicted"/>
<dbReference type="Gene3D" id="1.10.10.60">
    <property type="entry name" value="Homeodomain-like"/>
    <property type="match status" value="1"/>
</dbReference>
<dbReference type="PANTHER" id="PTHR30055">
    <property type="entry name" value="HTH-TYPE TRANSCRIPTIONAL REGULATOR RUTR"/>
    <property type="match status" value="1"/>
</dbReference>
<evidence type="ECO:0000256" key="3">
    <source>
        <dbReference type="ARBA" id="ARBA00023163"/>
    </source>
</evidence>
<dbReference type="InterPro" id="IPR001647">
    <property type="entry name" value="HTH_TetR"/>
</dbReference>
<dbReference type="EMBL" id="AP027731">
    <property type="protein sequence ID" value="BDZ44774.1"/>
    <property type="molecule type" value="Genomic_DNA"/>
</dbReference>
<keyword evidence="1" id="KW-0805">Transcription regulation</keyword>
<feature type="domain" description="HTH tetR-type" evidence="5">
    <location>
        <begin position="6"/>
        <end position="68"/>
    </location>
</feature>
<keyword evidence="7" id="KW-1185">Reference proteome</keyword>
<dbReference type="Proteomes" id="UP001321498">
    <property type="component" value="Chromosome"/>
</dbReference>
<sequence>MPTRSDAPRERILAAASDLFGRQGYSPTTIAQIEQAAGLSPGAGGLYRHFGSKRDLLEQVLTRQLDEGPDLGAFLSSAGDSGSYRDQLLAVARAALRRLEHERDLNRLLVRDLSAAPELLALVRDRELRTVHRGLTRWLEQHRPGGRLPAAEVATVLMGALSHYWILADVFGGEHPFGVSEEEFLGTLAEMAAAAP</sequence>
<organism evidence="6 7">
    <name type="scientific">Naasia aerilata</name>
    <dbReference type="NCBI Taxonomy" id="1162966"/>
    <lineage>
        <taxon>Bacteria</taxon>
        <taxon>Bacillati</taxon>
        <taxon>Actinomycetota</taxon>
        <taxon>Actinomycetes</taxon>
        <taxon>Micrococcales</taxon>
        <taxon>Microbacteriaceae</taxon>
        <taxon>Naasia</taxon>
    </lineage>
</organism>
<name>A0ABM8G9A8_9MICO</name>
<evidence type="ECO:0000313" key="7">
    <source>
        <dbReference type="Proteomes" id="UP001321498"/>
    </source>
</evidence>
<dbReference type="InterPro" id="IPR036271">
    <property type="entry name" value="Tet_transcr_reg_TetR-rel_C_sf"/>
</dbReference>
<evidence type="ECO:0000313" key="6">
    <source>
        <dbReference type="EMBL" id="BDZ44774.1"/>
    </source>
</evidence>
<dbReference type="SUPFAM" id="SSF48498">
    <property type="entry name" value="Tetracyclin repressor-like, C-terminal domain"/>
    <property type="match status" value="1"/>
</dbReference>
<dbReference type="PROSITE" id="PS50977">
    <property type="entry name" value="HTH_TETR_2"/>
    <property type="match status" value="1"/>
</dbReference>
<gene>
    <name evidence="6" type="ORF">GCM10025866_06830</name>
</gene>